<organism evidence="3 4">
    <name type="scientific">Candidatus Methylobacter favarea</name>
    <dbReference type="NCBI Taxonomy" id="2707345"/>
    <lineage>
        <taxon>Bacteria</taxon>
        <taxon>Pseudomonadati</taxon>
        <taxon>Pseudomonadota</taxon>
        <taxon>Gammaproteobacteria</taxon>
        <taxon>Methylococcales</taxon>
        <taxon>Methylococcaceae</taxon>
        <taxon>Methylobacter</taxon>
    </lineage>
</organism>
<dbReference type="Gene3D" id="3.30.565.10">
    <property type="entry name" value="Histidine kinase-like ATPase, C-terminal domain"/>
    <property type="match status" value="1"/>
</dbReference>
<dbReference type="PANTHER" id="PTHR32387">
    <property type="entry name" value="WU:FJ29H11"/>
    <property type="match status" value="1"/>
</dbReference>
<dbReference type="InterPro" id="IPR058210">
    <property type="entry name" value="SACS/Nov_dom"/>
</dbReference>
<evidence type="ECO:0000313" key="4">
    <source>
        <dbReference type="Proteomes" id="UP000494216"/>
    </source>
</evidence>
<dbReference type="Pfam" id="PF25794">
    <property type="entry name" value="SACS"/>
    <property type="match status" value="1"/>
</dbReference>
<dbReference type="InterPro" id="IPR052957">
    <property type="entry name" value="Auxin_embryo_med"/>
</dbReference>
<feature type="region of interest" description="Disordered" evidence="1">
    <location>
        <begin position="1112"/>
        <end position="1152"/>
    </location>
</feature>
<keyword evidence="4" id="KW-1185">Reference proteome</keyword>
<gene>
    <name evidence="3" type="ORF">METHB2_10064</name>
</gene>
<reference evidence="3 4" key="1">
    <citation type="submission" date="2020-02" db="EMBL/GenBank/DDBJ databases">
        <authorList>
            <person name="Hogendoorn C."/>
        </authorList>
    </citation>
    <scope>NUCLEOTIDE SEQUENCE [LARGE SCALE GENOMIC DNA]</scope>
    <source>
        <strain evidence="3">METHB21</strain>
    </source>
</reference>
<dbReference type="InterPro" id="IPR036890">
    <property type="entry name" value="HATPase_C_sf"/>
</dbReference>
<dbReference type="EMBL" id="CADCXN010000001">
    <property type="protein sequence ID" value="CAA9889183.1"/>
    <property type="molecule type" value="Genomic_DNA"/>
</dbReference>
<feature type="compositionally biased region" description="Polar residues" evidence="1">
    <location>
        <begin position="1134"/>
        <end position="1144"/>
    </location>
</feature>
<dbReference type="PANTHER" id="PTHR32387:SF0">
    <property type="entry name" value="PROTEIN NO VEIN"/>
    <property type="match status" value="1"/>
</dbReference>
<evidence type="ECO:0000256" key="1">
    <source>
        <dbReference type="SAM" id="MobiDB-lite"/>
    </source>
</evidence>
<proteinExistence type="predicted"/>
<evidence type="ECO:0000259" key="2">
    <source>
        <dbReference type="Pfam" id="PF25794"/>
    </source>
</evidence>
<accession>A0A8S0W8D6</accession>
<name>A0A8S0W8D6_9GAMM</name>
<feature type="domain" description="Sacsin/Nov" evidence="2">
    <location>
        <begin position="28"/>
        <end position="120"/>
    </location>
</feature>
<dbReference type="SUPFAM" id="SSF55874">
    <property type="entry name" value="ATPase domain of HSP90 chaperone/DNA topoisomerase II/histidine kinase"/>
    <property type="match status" value="1"/>
</dbReference>
<evidence type="ECO:0000313" key="3">
    <source>
        <dbReference type="EMBL" id="CAA9889183.1"/>
    </source>
</evidence>
<dbReference type="RefSeq" id="WP_174624252.1">
    <property type="nucleotide sequence ID" value="NZ_CADCXN010000001.1"/>
</dbReference>
<sequence length="1316" mass="150605">MTSDYHAISVYNEEQLGKDRASRKSQVAMYTDPVHFIFELLQNADDACATKISFTVTPDQLIIEHNGKPFTESNVKAISYFEKSDKTENGEEITKIGHFGLGFKSVFAYTASPHVYSGQESFKITQLYSVETVPYPTGLKEGQTRFVLPFDHLFEKPNYIENRKLKSSEIAYQDIAGKLRKLGADTLLFTKYLQEIEWATQDDTRHYLRDSISINEWMREVCINDGVSDQRCYFVFDRPIYWPDDNEIEKQHRPVQIAFGLDKPRKDGGVIRKINNAQLFVFFPTAKETHVGFILQGPFRTNPPRENVFPDDEFNQHLVNQTAELLTESLHQLKELDLLNLDTLSVLPLDKEKFKEGMFFEPLYLQVCKNLQTSQLLPKYRGGFTSTNESRLVRGAKLAEVFDAEQLGMLFGREKMEWLDTSLTINNYPDLHGFLTELVDGIEVSPDTLAPKLTTDFFSKQSSDWLIKFIQYAEKSTDKIKQCRFIRLESGEQVPLRQDDGNPTAWFAPENSTGLDLIKDFPLVHHKLSENEGVRKFLEKEEIHEIKSVDIVEQCILPKYQDTPLHEGTPFSEYEKTYRADLYQIGKAYADADDEIKEGLNKSLDDIEWLACIHANGNEPDKVFWKTPESAYLYAKPTEKLGFTVPEDKTAFFLHPVVSEALAEFKSINDYLNEFIQPIAPLTIVKDFILPNYKIPSKFDEFSYRKDLLWICKAFSGDESVKEQLKQSLNSSYPHTTWLACVHASGKEPLSITWRKPNADDLFEKPIDEQTFRVPENMNGYFLHPSVVDEFSKNESARMYLEKCVNEMDAIVIVEKFILPKYTNPDTTVDFDEDLYRADLQWIGKAYNSNKKNLIADKLKNIAWLACVHASGNYPDCVIWEKSDATGLFKSTETHCEWFSGLEDVDVYFLHRIVKKELNGIADDLISSIGKGELVIKQTPNYQRYVVISNQHGCHKRGLDGFDSNWEITGIKQMLTKPRPEQSKILWNLLLINSKCIRGFTESSNRSNWSNIKKKEELSKIGNQLSTSKWLPDKAGIWHKPSELLLTDLPDEFDTESLSAKKVADKLGMKKPEVQQAINVIAGDDPSKLSRLERFLSASEAEQEKMLKTIPQEIPPQPAPSFKEGVGNLFRPQRGSSSTSTTDKPTYPLSNPERYQNKIHQEIDEKLALQQTTPQTIRFSLVRQSSSNQKARDFLYEEYQGKCQITGNTFPKASANANGEAENYFEACSLLSYTNADYLNDVGNMLCVSADTMAKLKNASFEWLDDLEAIIESFKNRQPAEVENVKAKIKLAGEECVMTWSERHFAHLVALWDKAS</sequence>
<dbReference type="Proteomes" id="UP000494216">
    <property type="component" value="Unassembled WGS sequence"/>
</dbReference>
<dbReference type="NCBIfam" id="NF047352">
    <property type="entry name" value="P_loop_sacsin"/>
    <property type="match status" value="1"/>
</dbReference>
<comment type="caution">
    <text evidence="3">The sequence shown here is derived from an EMBL/GenBank/DDBJ whole genome shotgun (WGS) entry which is preliminary data.</text>
</comment>
<protein>
    <recommendedName>
        <fullName evidence="2">Sacsin/Nov domain-containing protein</fullName>
    </recommendedName>
</protein>